<dbReference type="Pfam" id="PF04542">
    <property type="entry name" value="Sigma70_r2"/>
    <property type="match status" value="1"/>
</dbReference>
<dbReference type="CDD" id="cd06171">
    <property type="entry name" value="Sigma70_r4"/>
    <property type="match status" value="1"/>
</dbReference>
<keyword evidence="2" id="KW-0805">Transcription regulation</keyword>
<evidence type="ECO:0000313" key="7">
    <source>
        <dbReference type="EMBL" id="AFD06080.1"/>
    </source>
</evidence>
<evidence type="ECO:0000256" key="1">
    <source>
        <dbReference type="ARBA" id="ARBA00010641"/>
    </source>
</evidence>
<dbReference type="STRING" id="929556.Solca_0968"/>
<dbReference type="InterPro" id="IPR013325">
    <property type="entry name" value="RNA_pol_sigma_r2"/>
</dbReference>
<dbReference type="Pfam" id="PF08281">
    <property type="entry name" value="Sigma70_r4_2"/>
    <property type="match status" value="1"/>
</dbReference>
<dbReference type="PANTHER" id="PTHR43133">
    <property type="entry name" value="RNA POLYMERASE ECF-TYPE SIGMA FACTO"/>
    <property type="match status" value="1"/>
</dbReference>
<dbReference type="InterPro" id="IPR039425">
    <property type="entry name" value="RNA_pol_sigma-70-like"/>
</dbReference>
<dbReference type="NCBIfam" id="TIGR02985">
    <property type="entry name" value="Sig70_bacteroi1"/>
    <property type="match status" value="1"/>
</dbReference>
<dbReference type="Proteomes" id="UP000007590">
    <property type="component" value="Chromosome"/>
</dbReference>
<dbReference type="RefSeq" id="WP_014679308.1">
    <property type="nucleotide sequence ID" value="NC_017770.1"/>
</dbReference>
<evidence type="ECO:0000259" key="6">
    <source>
        <dbReference type="Pfam" id="PF08281"/>
    </source>
</evidence>
<organism evidence="7 8">
    <name type="scientific">Solitalea canadensis (strain ATCC 29591 / DSM 3403 / JCM 21819 / LMG 8368 / NBRC 15130 / NCIMB 12057 / USAM 9D)</name>
    <name type="common">Flexibacter canadensis</name>
    <dbReference type="NCBI Taxonomy" id="929556"/>
    <lineage>
        <taxon>Bacteria</taxon>
        <taxon>Pseudomonadati</taxon>
        <taxon>Bacteroidota</taxon>
        <taxon>Sphingobacteriia</taxon>
        <taxon>Sphingobacteriales</taxon>
        <taxon>Sphingobacteriaceae</taxon>
        <taxon>Solitalea</taxon>
    </lineage>
</organism>
<name>H8KPX1_SOLCM</name>
<dbReference type="KEGG" id="scn:Solca_0968"/>
<dbReference type="Gene3D" id="1.10.10.10">
    <property type="entry name" value="Winged helix-like DNA-binding domain superfamily/Winged helix DNA-binding domain"/>
    <property type="match status" value="1"/>
</dbReference>
<gene>
    <name evidence="7" type="ordered locus">Solca_0968</name>
</gene>
<dbReference type="InterPro" id="IPR007627">
    <property type="entry name" value="RNA_pol_sigma70_r2"/>
</dbReference>
<dbReference type="SUPFAM" id="SSF88659">
    <property type="entry name" value="Sigma3 and sigma4 domains of RNA polymerase sigma factors"/>
    <property type="match status" value="1"/>
</dbReference>
<evidence type="ECO:0000256" key="4">
    <source>
        <dbReference type="ARBA" id="ARBA00023163"/>
    </source>
</evidence>
<dbReference type="AlphaFoldDB" id="H8KPX1"/>
<evidence type="ECO:0000256" key="3">
    <source>
        <dbReference type="ARBA" id="ARBA00023082"/>
    </source>
</evidence>
<evidence type="ECO:0000259" key="5">
    <source>
        <dbReference type="Pfam" id="PF04542"/>
    </source>
</evidence>
<dbReference type="eggNOG" id="COG1595">
    <property type="taxonomic scope" value="Bacteria"/>
</dbReference>
<dbReference type="EMBL" id="CP003349">
    <property type="protein sequence ID" value="AFD06080.1"/>
    <property type="molecule type" value="Genomic_DNA"/>
</dbReference>
<accession>H8KPX1</accession>
<dbReference type="GO" id="GO:0016987">
    <property type="term" value="F:sigma factor activity"/>
    <property type="evidence" value="ECO:0007669"/>
    <property type="project" value="UniProtKB-KW"/>
</dbReference>
<evidence type="ECO:0000313" key="8">
    <source>
        <dbReference type="Proteomes" id="UP000007590"/>
    </source>
</evidence>
<dbReference type="OrthoDB" id="9772248at2"/>
<dbReference type="InterPro" id="IPR036388">
    <property type="entry name" value="WH-like_DNA-bd_sf"/>
</dbReference>
<comment type="similarity">
    <text evidence="1">Belongs to the sigma-70 factor family. ECF subfamily.</text>
</comment>
<proteinExistence type="inferred from homology"/>
<dbReference type="Gene3D" id="1.10.1740.10">
    <property type="match status" value="1"/>
</dbReference>
<dbReference type="InterPro" id="IPR013324">
    <property type="entry name" value="RNA_pol_sigma_r3/r4-like"/>
</dbReference>
<evidence type="ECO:0000256" key="2">
    <source>
        <dbReference type="ARBA" id="ARBA00023015"/>
    </source>
</evidence>
<dbReference type="PANTHER" id="PTHR43133:SF46">
    <property type="entry name" value="RNA POLYMERASE SIGMA-70 FACTOR ECF SUBFAMILY"/>
    <property type="match status" value="1"/>
</dbReference>
<feature type="domain" description="RNA polymerase sigma factor 70 region 4 type 2" evidence="6">
    <location>
        <begin position="117"/>
        <end position="168"/>
    </location>
</feature>
<dbReference type="HOGENOM" id="CLU_047691_4_3_10"/>
<dbReference type="InterPro" id="IPR014284">
    <property type="entry name" value="RNA_pol_sigma-70_dom"/>
</dbReference>
<reference evidence="7" key="1">
    <citation type="submission" date="2012-02" db="EMBL/GenBank/DDBJ databases">
        <title>The complete genome of Solitalea canadensis DSM 3403.</title>
        <authorList>
            <consortium name="US DOE Joint Genome Institute (JGI-PGF)"/>
            <person name="Lucas S."/>
            <person name="Copeland A."/>
            <person name="Lapidus A."/>
            <person name="Glavina del Rio T."/>
            <person name="Dalin E."/>
            <person name="Tice H."/>
            <person name="Bruce D."/>
            <person name="Goodwin L."/>
            <person name="Pitluck S."/>
            <person name="Peters L."/>
            <person name="Ovchinnikova G."/>
            <person name="Lu M."/>
            <person name="Kyrpides N."/>
            <person name="Mavromatis K."/>
            <person name="Ivanova N."/>
            <person name="Brettin T."/>
            <person name="Detter J.C."/>
            <person name="Han C."/>
            <person name="Larimer F."/>
            <person name="Land M."/>
            <person name="Hauser L."/>
            <person name="Markowitz V."/>
            <person name="Cheng J.-F."/>
            <person name="Hugenholtz P."/>
            <person name="Woyke T."/>
            <person name="Wu D."/>
            <person name="Spring S."/>
            <person name="Schroeder M."/>
            <person name="Kopitz M."/>
            <person name="Brambilla E."/>
            <person name="Klenk H.-P."/>
            <person name="Eisen J.A."/>
        </authorList>
    </citation>
    <scope>NUCLEOTIDE SEQUENCE</scope>
    <source>
        <strain evidence="7">DSM 3403</strain>
    </source>
</reference>
<protein>
    <submittedName>
        <fullName evidence="7">RNA polymerase sigma-70 factor, Bacteroides expansion family 1</fullName>
    </submittedName>
</protein>
<feature type="domain" description="RNA polymerase sigma-70 region 2" evidence="5">
    <location>
        <begin position="23"/>
        <end position="84"/>
    </location>
</feature>
<dbReference type="InterPro" id="IPR014327">
    <property type="entry name" value="RNA_pol_sigma70_bacteroid"/>
</dbReference>
<dbReference type="GO" id="GO:0006352">
    <property type="term" value="P:DNA-templated transcription initiation"/>
    <property type="evidence" value="ECO:0007669"/>
    <property type="project" value="InterPro"/>
</dbReference>
<sequence>MQQAGEGQGISVRQIEELFHAKYETLCMIAVRYVDELELAKDLVQEFFVYVWNKRDQIQLKSSFEAYAVRSVKNICITHIKRQRDLIIYQGGELPEIAFDPDGTINDERLKAKIYSKLTEALNKLPAERKKLFLMSNVQGLTYAEIAERNNISVNTVKTQIKKAYATLRSQLSENLLIGILLSV</sequence>
<dbReference type="GO" id="GO:0003677">
    <property type="term" value="F:DNA binding"/>
    <property type="evidence" value="ECO:0007669"/>
    <property type="project" value="InterPro"/>
</dbReference>
<dbReference type="SUPFAM" id="SSF88946">
    <property type="entry name" value="Sigma2 domain of RNA polymerase sigma factors"/>
    <property type="match status" value="1"/>
</dbReference>
<dbReference type="NCBIfam" id="TIGR02937">
    <property type="entry name" value="sigma70-ECF"/>
    <property type="match status" value="1"/>
</dbReference>
<dbReference type="InterPro" id="IPR013249">
    <property type="entry name" value="RNA_pol_sigma70_r4_t2"/>
</dbReference>
<keyword evidence="8" id="KW-1185">Reference proteome</keyword>
<keyword evidence="4" id="KW-0804">Transcription</keyword>
<keyword evidence="3" id="KW-0731">Sigma factor</keyword>